<evidence type="ECO:0000313" key="2">
    <source>
        <dbReference type="EMBL" id="ARK30600.1"/>
    </source>
</evidence>
<dbReference type="STRING" id="199441.BkAM31D_12590"/>
<evidence type="ECO:0000313" key="3">
    <source>
        <dbReference type="Proteomes" id="UP000193006"/>
    </source>
</evidence>
<feature type="domain" description="Pyridoxamine 5'-phosphate oxidase N-terminal" evidence="1">
    <location>
        <begin position="36"/>
        <end position="164"/>
    </location>
</feature>
<dbReference type="InterPro" id="IPR012349">
    <property type="entry name" value="Split_barrel_FMN-bd"/>
</dbReference>
<evidence type="ECO:0000259" key="1">
    <source>
        <dbReference type="Pfam" id="PF01243"/>
    </source>
</evidence>
<gene>
    <name evidence="2" type="ORF">BkAM31D_12590</name>
</gene>
<dbReference type="AlphaFoldDB" id="A0A1X9MDH4"/>
<organism evidence="2 3">
    <name type="scientific">Halalkalibacter krulwichiae</name>
    <dbReference type="NCBI Taxonomy" id="199441"/>
    <lineage>
        <taxon>Bacteria</taxon>
        <taxon>Bacillati</taxon>
        <taxon>Bacillota</taxon>
        <taxon>Bacilli</taxon>
        <taxon>Bacillales</taxon>
        <taxon>Bacillaceae</taxon>
        <taxon>Halalkalibacter</taxon>
    </lineage>
</organism>
<sequence>MPKMTGEQVLQEKYQTTKRAKAFYDNQMLDHVNVFMQEFIKNQEMVFISTSDQKGNCDSSFRSGPRGFVKILNQSTLMYPEYRGNGVMASMGNMIENPNIGLMFIDFIEHRIGLHVNGKAYIYENEELDALNLSEEQRMDIRIEEGKKATRWVIIEIKEAFIHCSKNIPKLKKDKEGEVQLSGGDFFNVKQTKRKEEIQL</sequence>
<dbReference type="PANTHER" id="PTHR42815:SF2">
    <property type="entry name" value="FAD-BINDING, PUTATIVE (AFU_ORTHOLOGUE AFUA_6G07600)-RELATED"/>
    <property type="match status" value="1"/>
</dbReference>
<keyword evidence="3" id="KW-1185">Reference proteome</keyword>
<dbReference type="Gene3D" id="2.30.110.10">
    <property type="entry name" value="Electron Transport, Fmn-binding Protein, Chain A"/>
    <property type="match status" value="1"/>
</dbReference>
<protein>
    <submittedName>
        <fullName evidence="2">Pyridoxamine 5'-phosphate oxidase</fullName>
    </submittedName>
</protein>
<name>A0A1X9MDH4_9BACI</name>
<dbReference type="Proteomes" id="UP000193006">
    <property type="component" value="Chromosome"/>
</dbReference>
<reference evidence="2 3" key="1">
    <citation type="submission" date="2017-04" db="EMBL/GenBank/DDBJ databases">
        <title>Bacillus krulwichiae AM31D Genome sequencing and assembly.</title>
        <authorList>
            <person name="Krulwich T.A."/>
            <person name="Anastor L."/>
            <person name="Ehrlich R."/>
            <person name="Ehrlich G.D."/>
            <person name="Janto B."/>
        </authorList>
    </citation>
    <scope>NUCLEOTIDE SEQUENCE [LARGE SCALE GENOMIC DNA]</scope>
    <source>
        <strain evidence="2 3">AM31D</strain>
    </source>
</reference>
<dbReference type="PANTHER" id="PTHR42815">
    <property type="entry name" value="FAD-BINDING, PUTATIVE (AFU_ORTHOLOGUE AFUA_6G07600)-RELATED"/>
    <property type="match status" value="1"/>
</dbReference>
<dbReference type="InterPro" id="IPR011576">
    <property type="entry name" value="Pyridox_Oxase_N"/>
</dbReference>
<dbReference type="EMBL" id="CP020814">
    <property type="protein sequence ID" value="ARK30600.1"/>
    <property type="molecule type" value="Genomic_DNA"/>
</dbReference>
<dbReference type="KEGG" id="bkw:BkAM31D_12590"/>
<dbReference type="Pfam" id="PF01243">
    <property type="entry name" value="PNPOx_N"/>
    <property type="match status" value="1"/>
</dbReference>
<dbReference type="SUPFAM" id="SSF50475">
    <property type="entry name" value="FMN-binding split barrel"/>
    <property type="match status" value="1"/>
</dbReference>
<accession>A0A1X9MDH4</accession>
<dbReference type="RefSeq" id="WP_066149233.1">
    <property type="nucleotide sequence ID" value="NZ_CP020814.1"/>
</dbReference>
<proteinExistence type="predicted"/>